<reference evidence="1" key="1">
    <citation type="submission" date="2022-12" db="EMBL/GenBank/DDBJ databases">
        <authorList>
            <person name="Petersen C."/>
        </authorList>
    </citation>
    <scope>NUCLEOTIDE SEQUENCE</scope>
    <source>
        <strain evidence="1">IBT 30728</strain>
    </source>
</reference>
<name>A0A9W9X2P4_9EURO</name>
<dbReference type="EMBL" id="JAPWDQ010000009">
    <property type="protein sequence ID" value="KAJ5481150.1"/>
    <property type="molecule type" value="Genomic_DNA"/>
</dbReference>
<sequence length="203" mass="22420">MYAHLIRGSDVKVIMGGGRKVQDVRRFTPQDTCHEIVPFTVNPWGDVRPMMEGMHGNNQRGSRGFPFAAEECGELHDGAAVGSRWDAEALWEKTSHLRSVIGSATDDYCLHRPKRFSVRTEAALAGFKMHCNGNGSTENRSPGRGTETFLPIRVNVDSCSEKSVTFLLERHRDVEVPMMIADVAEYALTVERLGHRGGLGPPG</sequence>
<evidence type="ECO:0000313" key="1">
    <source>
        <dbReference type="EMBL" id="KAJ5481150.1"/>
    </source>
</evidence>
<accession>A0A9W9X2P4</accession>
<organism evidence="1 2">
    <name type="scientific">Penicillium diatomitis</name>
    <dbReference type="NCBI Taxonomy" id="2819901"/>
    <lineage>
        <taxon>Eukaryota</taxon>
        <taxon>Fungi</taxon>
        <taxon>Dikarya</taxon>
        <taxon>Ascomycota</taxon>
        <taxon>Pezizomycotina</taxon>
        <taxon>Eurotiomycetes</taxon>
        <taxon>Eurotiomycetidae</taxon>
        <taxon>Eurotiales</taxon>
        <taxon>Aspergillaceae</taxon>
        <taxon>Penicillium</taxon>
    </lineage>
</organism>
<evidence type="ECO:0000313" key="2">
    <source>
        <dbReference type="Proteomes" id="UP001148312"/>
    </source>
</evidence>
<gene>
    <name evidence="1" type="ORF">N7539_007044</name>
</gene>
<dbReference type="AlphaFoldDB" id="A0A9W9X2P4"/>
<proteinExistence type="predicted"/>
<dbReference type="GeneID" id="81626894"/>
<comment type="caution">
    <text evidence="1">The sequence shown here is derived from an EMBL/GenBank/DDBJ whole genome shotgun (WGS) entry which is preliminary data.</text>
</comment>
<reference evidence="1" key="2">
    <citation type="journal article" date="2023" name="IMA Fungus">
        <title>Comparative genomic study of the Penicillium genus elucidates a diverse pangenome and 15 lateral gene transfer events.</title>
        <authorList>
            <person name="Petersen C."/>
            <person name="Sorensen T."/>
            <person name="Nielsen M.R."/>
            <person name="Sondergaard T.E."/>
            <person name="Sorensen J.L."/>
            <person name="Fitzpatrick D.A."/>
            <person name="Frisvad J.C."/>
            <person name="Nielsen K.L."/>
        </authorList>
    </citation>
    <scope>NUCLEOTIDE SEQUENCE</scope>
    <source>
        <strain evidence="1">IBT 30728</strain>
    </source>
</reference>
<dbReference type="Proteomes" id="UP001148312">
    <property type="component" value="Unassembled WGS sequence"/>
</dbReference>
<protein>
    <submittedName>
        <fullName evidence="1">Uncharacterized protein</fullName>
    </submittedName>
</protein>
<dbReference type="RefSeq" id="XP_056788580.1">
    <property type="nucleotide sequence ID" value="XM_056936645.1"/>
</dbReference>
<keyword evidence="2" id="KW-1185">Reference proteome</keyword>